<gene>
    <name evidence="1" type="ORF">AVDCRST_MAG94-7075</name>
</gene>
<sequence length="53" mass="5341">MSVNVPASLVAAQPRSAALLQLKLSEGRGSLPAPRSTTEGAAANAFAVQHGIK</sequence>
<evidence type="ECO:0000313" key="1">
    <source>
        <dbReference type="EMBL" id="CAA9422268.1"/>
    </source>
</evidence>
<dbReference type="EMBL" id="CADCTY010002426">
    <property type="protein sequence ID" value="CAA9422268.1"/>
    <property type="molecule type" value="Genomic_DNA"/>
</dbReference>
<dbReference type="AlphaFoldDB" id="A0A6J4PU06"/>
<accession>A0A6J4PU06</accession>
<organism evidence="1">
    <name type="scientific">uncultured Leptolyngbya sp</name>
    <dbReference type="NCBI Taxonomy" id="332963"/>
    <lineage>
        <taxon>Bacteria</taxon>
        <taxon>Bacillati</taxon>
        <taxon>Cyanobacteriota</taxon>
        <taxon>Cyanophyceae</taxon>
        <taxon>Leptolyngbyales</taxon>
        <taxon>Leptolyngbyaceae</taxon>
        <taxon>Leptolyngbya group</taxon>
        <taxon>Leptolyngbya</taxon>
        <taxon>environmental samples</taxon>
    </lineage>
</organism>
<proteinExistence type="predicted"/>
<name>A0A6J4PU06_9CYAN</name>
<protein>
    <submittedName>
        <fullName evidence="1">Uncharacterized protein</fullName>
    </submittedName>
</protein>
<reference evidence="1" key="1">
    <citation type="submission" date="2020-02" db="EMBL/GenBank/DDBJ databases">
        <authorList>
            <person name="Meier V. D."/>
        </authorList>
    </citation>
    <scope>NUCLEOTIDE SEQUENCE</scope>
    <source>
        <strain evidence="1">AVDCRST_MAG94</strain>
    </source>
</reference>